<dbReference type="PANTHER" id="PTHR23514:SF13">
    <property type="entry name" value="INNER MEMBRANE PROTEIN YBJJ"/>
    <property type="match status" value="1"/>
</dbReference>
<feature type="transmembrane region" description="Helical" evidence="5">
    <location>
        <begin position="20"/>
        <end position="39"/>
    </location>
</feature>
<keyword evidence="3 5" id="KW-1133">Transmembrane helix</keyword>
<feature type="transmembrane region" description="Helical" evidence="5">
    <location>
        <begin position="322"/>
        <end position="341"/>
    </location>
</feature>
<feature type="transmembrane region" description="Helical" evidence="5">
    <location>
        <begin position="383"/>
        <end position="401"/>
    </location>
</feature>
<protein>
    <submittedName>
        <fullName evidence="7">Inner membrane protein YbjJ</fullName>
    </submittedName>
</protein>
<evidence type="ECO:0000256" key="1">
    <source>
        <dbReference type="ARBA" id="ARBA00004651"/>
    </source>
</evidence>
<feature type="transmembrane region" description="Helical" evidence="5">
    <location>
        <begin position="353"/>
        <end position="377"/>
    </location>
</feature>
<feature type="transmembrane region" description="Helical" evidence="5">
    <location>
        <begin position="297"/>
        <end position="316"/>
    </location>
</feature>
<evidence type="ECO:0000313" key="7">
    <source>
        <dbReference type="EMBL" id="OUE20925.1"/>
    </source>
</evidence>
<keyword evidence="2 5" id="KW-0812">Transmembrane</keyword>
<dbReference type="SUPFAM" id="SSF103473">
    <property type="entry name" value="MFS general substrate transporter"/>
    <property type="match status" value="1"/>
</dbReference>
<dbReference type="GO" id="GO:0005886">
    <property type="term" value="C:plasma membrane"/>
    <property type="evidence" value="ECO:0007669"/>
    <property type="project" value="UniProtKB-SubCell"/>
</dbReference>
<dbReference type="EMBL" id="MDJW01000008">
    <property type="protein sequence ID" value="OUE20925.1"/>
    <property type="molecule type" value="Genomic_DNA"/>
</dbReference>
<evidence type="ECO:0000256" key="5">
    <source>
        <dbReference type="SAM" id="Phobius"/>
    </source>
</evidence>
<name>A0A251Y9I2_9MICO</name>
<evidence type="ECO:0000256" key="2">
    <source>
        <dbReference type="ARBA" id="ARBA00022692"/>
    </source>
</evidence>
<keyword evidence="4 5" id="KW-0472">Membrane</keyword>
<dbReference type="PANTHER" id="PTHR23514">
    <property type="entry name" value="BYPASS OF STOP CODON PROTEIN 6"/>
    <property type="match status" value="1"/>
</dbReference>
<reference evidence="7 8" key="1">
    <citation type="submission" date="2016-08" db="EMBL/GenBank/DDBJ databases">
        <title>Genome sequence of Clavibacter michiganensis spp strain CFBP7494.</title>
        <authorList>
            <person name="Thapa S.P."/>
            <person name="Coaker G."/>
            <person name="Jacques M.-A."/>
        </authorList>
    </citation>
    <scope>NUCLEOTIDE SEQUENCE [LARGE SCALE GENOMIC DNA]</scope>
    <source>
        <strain evidence="7">CFBP7494</strain>
    </source>
</reference>
<dbReference type="GO" id="GO:0022857">
    <property type="term" value="F:transmembrane transporter activity"/>
    <property type="evidence" value="ECO:0007669"/>
    <property type="project" value="InterPro"/>
</dbReference>
<sequence length="416" mass="42169">MSTAPPISTVTADRRTAGHARIAVGILFFTNGALIANLLPRYPEIKDGLELTNTAFGAAVAAYPLGALIAGLSAGFLIRRFRSSRVAIAATLVTAVGLLLTGVASEWIVLALALFLAGAMDAITDVAQNSHGLRVQRLYGRSIINSFHAIWSIGAVTGGAMGAAAAALGIPLLGHLAISAVIFGGASLLSYRWLLAGPEPRPDADGTAGAEDGVVHAASPKALGLVARYGVLLALVLIASSGTIVEDAGSSWSAIYLSGDLGASAFVAGLGFISLQGMQFIGRMLGDRMVDRFGQRAIARLGGVLVLLGMGGALAFPTITGTIIGFGVAGFGVATLIPSAMQAADELPGFAPGAGLTIIGWLMRVGFLISPPIVGAIADASALRYGLIIVPAAGLLVLLFARVLATRTALPNGVAR</sequence>
<evidence type="ECO:0000259" key="6">
    <source>
        <dbReference type="PROSITE" id="PS50850"/>
    </source>
</evidence>
<dbReference type="CDD" id="cd17393">
    <property type="entry name" value="MFS_MosC_like"/>
    <property type="match status" value="1"/>
</dbReference>
<feature type="transmembrane region" description="Helical" evidence="5">
    <location>
        <begin position="226"/>
        <end position="245"/>
    </location>
</feature>
<dbReference type="PROSITE" id="PS50850">
    <property type="entry name" value="MFS"/>
    <property type="match status" value="1"/>
</dbReference>
<feature type="domain" description="Major facilitator superfamily (MFS) profile" evidence="6">
    <location>
        <begin position="20"/>
        <end position="409"/>
    </location>
</feature>
<dbReference type="InterPro" id="IPR051788">
    <property type="entry name" value="MFS_Transporter"/>
</dbReference>
<dbReference type="Gene3D" id="1.20.1250.20">
    <property type="entry name" value="MFS general substrate transporter like domains"/>
    <property type="match status" value="2"/>
</dbReference>
<dbReference type="AlphaFoldDB" id="A0A251Y9I2"/>
<feature type="transmembrane region" description="Helical" evidence="5">
    <location>
        <begin position="265"/>
        <end position="285"/>
    </location>
</feature>
<dbReference type="InterPro" id="IPR020846">
    <property type="entry name" value="MFS_dom"/>
</dbReference>
<proteinExistence type="predicted"/>
<feature type="transmembrane region" description="Helical" evidence="5">
    <location>
        <begin position="85"/>
        <end position="101"/>
    </location>
</feature>
<feature type="transmembrane region" description="Helical" evidence="5">
    <location>
        <begin position="59"/>
        <end position="78"/>
    </location>
</feature>
<dbReference type="InterPro" id="IPR011701">
    <property type="entry name" value="MFS"/>
</dbReference>
<dbReference type="Pfam" id="PF07690">
    <property type="entry name" value="MFS_1"/>
    <property type="match status" value="1"/>
</dbReference>
<comment type="caution">
    <text evidence="7">The sequence shown here is derived from an EMBL/GenBank/DDBJ whole genome shotgun (WGS) entry which is preliminary data.</text>
</comment>
<feature type="transmembrane region" description="Helical" evidence="5">
    <location>
        <begin position="107"/>
        <end position="127"/>
    </location>
</feature>
<evidence type="ECO:0000256" key="4">
    <source>
        <dbReference type="ARBA" id="ARBA00023136"/>
    </source>
</evidence>
<gene>
    <name evidence="7" type="primary">ybjJ_1</name>
    <name evidence="7" type="ORF">BFL34_01743</name>
</gene>
<evidence type="ECO:0000256" key="3">
    <source>
        <dbReference type="ARBA" id="ARBA00022989"/>
    </source>
</evidence>
<feature type="transmembrane region" description="Helical" evidence="5">
    <location>
        <begin position="176"/>
        <end position="194"/>
    </location>
</feature>
<organism evidence="7 8">
    <name type="scientific">Clavibacter michiganensis</name>
    <dbReference type="NCBI Taxonomy" id="28447"/>
    <lineage>
        <taxon>Bacteria</taxon>
        <taxon>Bacillati</taxon>
        <taxon>Actinomycetota</taxon>
        <taxon>Actinomycetes</taxon>
        <taxon>Micrococcales</taxon>
        <taxon>Microbacteriaceae</taxon>
        <taxon>Clavibacter</taxon>
    </lineage>
</organism>
<dbReference type="InterPro" id="IPR036259">
    <property type="entry name" value="MFS_trans_sf"/>
</dbReference>
<dbReference type="Proteomes" id="UP000194837">
    <property type="component" value="Unassembled WGS sequence"/>
</dbReference>
<feature type="transmembrane region" description="Helical" evidence="5">
    <location>
        <begin position="148"/>
        <end position="170"/>
    </location>
</feature>
<accession>A0A251Y9I2</accession>
<dbReference type="RefSeq" id="WP_241534498.1">
    <property type="nucleotide sequence ID" value="NZ_MDJW01000008.1"/>
</dbReference>
<evidence type="ECO:0000313" key="8">
    <source>
        <dbReference type="Proteomes" id="UP000194837"/>
    </source>
</evidence>
<comment type="subcellular location">
    <subcellularLocation>
        <location evidence="1">Cell membrane</location>
        <topology evidence="1">Multi-pass membrane protein</topology>
    </subcellularLocation>
</comment>